<keyword evidence="7" id="KW-0539">Nucleus</keyword>
<proteinExistence type="predicted"/>
<dbReference type="PANTHER" id="PTHR11017:SF570">
    <property type="entry name" value="DISEASE RESISTANCE PROTEIN (TIR-NBS CLASS)-RELATED"/>
    <property type="match status" value="1"/>
</dbReference>
<dbReference type="Gene3D" id="3.80.10.10">
    <property type="entry name" value="Ribonuclease Inhibitor"/>
    <property type="match status" value="2"/>
</dbReference>
<evidence type="ECO:0000259" key="9">
    <source>
        <dbReference type="PROSITE" id="PS50090"/>
    </source>
</evidence>
<dbReference type="SMART" id="SM00255">
    <property type="entry name" value="TIR"/>
    <property type="match status" value="1"/>
</dbReference>
<evidence type="ECO:0000256" key="1">
    <source>
        <dbReference type="ARBA" id="ARBA00004123"/>
    </source>
</evidence>
<keyword evidence="2" id="KW-0433">Leucine-rich repeat</keyword>
<dbReference type="SUPFAM" id="SSF52540">
    <property type="entry name" value="P-loop containing nucleoside triphosphate hydrolases"/>
    <property type="match status" value="1"/>
</dbReference>
<dbReference type="InterPro" id="IPR032675">
    <property type="entry name" value="LRR_dom_sf"/>
</dbReference>
<dbReference type="Pfam" id="PF00249">
    <property type="entry name" value="Myb_DNA-binding"/>
    <property type="match status" value="3"/>
</dbReference>
<dbReference type="CDD" id="cd00167">
    <property type="entry name" value="SANT"/>
    <property type="match status" value="3"/>
</dbReference>
<sequence>MAPKRKRTSPATSYQVFLSFRGPDTRQGFTDVLYHALVDAGIRVFRDNEEIRKGEYIGEEILRAIEDSRIFVPIFSRTYAFSKWCLIELAKMVESKEKSSGSKRILPIFYDASVNDVKLKTELYTEALSIHREKFSPNTVQQWEKTLREAGKIKGWELKDKGHAEFAKEFVRKVSVELKVKKKYVTGSLVERIDEQDALMSLLDLKSSHDVRLVWIHGMGGIGKTTLAQAVFNRLCDHFGGSSFLLDMRETANRKGIEYLQRQLLQDLGVKSADVTDENDGIWMISEKLQNRKVLVIFDDVDDLEQIGKLAGEAGWFGEGSRIIITSRNKNVPVFEGGRVEILEAEPMKFEESLLLFSRHAFGNENPPEDFRDLSEEVVRITGGLPLALEVVGSQLRTSYEHRDRVHWDHMIGALQKIPARKVQDRLKISYDALDWEAKQIFLDIACFFINEEKTKAIYMWQSCGFEPYLAVKELVDASLIKLADENKFSMHDQLRDLGRKIVRDERLKDPGKPCSRIWMHEDALKVLREEEGKENVEMLSLSYNELSKDFILTKQELKSFKNLRFLSLCGSNFLGDLEHALPKLIWLSWRSCPDVFQGTNLYLKNLIVLDLSRSLISETWKGWSQIGMCKELKVLDLTSCHRLTKTPDLSVCTKLERLILNDCVNLVEIDHSVGTLKCLKYLNASGCHYLRDVPEVICSLDGVEEIVMVAKGNFRDILKLPDSIGTLSRLKHLSVSLARSTPPNSLGYLKSLVKLDLSWSKMAELPESIGGLVKLEYLSLHFCRGIKELPDSMRDLKSLAELDISMSGITRLPSIKYLQELKVINMRGSVIEWIPISIRKLKKLEKLDIQDCDHLRYIPTAMDPSLLTVSCSAPEMGFGEQRTRIDWETHLESQREMGRAPCCDKANVKKGPWSPEEDAKLKDYIEKHGTGGNWFALPRTAGLKRCWKSCQLRYKEMGRAPCCDQANVKKGPWSAEEDAKLNDYIEKHGTGVNWITLPRTAGLKRCWKSCRLRWLNYLRPNIKHGEFSDVEDRVICTLFATIGSRWSIIAAQLPGRTTNGIKNYWNMKLKKKLMGNFYINPPGTSNLSCGLPSTPEQRHHFIAPFSPTIPTLSVPSSSTSNFYELSPFNSSSSSSAATNLQPQETLVGPINMYGHEAASCSFSDGSSVDKDHHHHQFNHHQQVPNNNLQGFSPSHHGNEILGLGDQDIINYGSNSTR</sequence>
<keyword evidence="3" id="KW-0677">Repeat</keyword>
<feature type="domain" description="Myb-like" evidence="9">
    <location>
        <begin position="1020"/>
        <end position="1070"/>
    </location>
</feature>
<dbReference type="InterPro" id="IPR042197">
    <property type="entry name" value="Apaf_helical"/>
</dbReference>
<name>A0A6P8BPX0_PUNGR</name>
<dbReference type="AlphaFoldDB" id="A0A6P8BPX0"/>
<dbReference type="GeneID" id="116187903"/>
<feature type="domain" description="TIR" evidence="10">
    <location>
        <begin position="12"/>
        <end position="178"/>
    </location>
</feature>
<evidence type="ECO:0000256" key="6">
    <source>
        <dbReference type="ARBA" id="ARBA00023163"/>
    </source>
</evidence>
<dbReference type="PROSITE" id="PS51294">
    <property type="entry name" value="HTH_MYB"/>
    <property type="match status" value="3"/>
</dbReference>
<dbReference type="Gene3D" id="1.10.8.430">
    <property type="entry name" value="Helical domain of apoptotic protease-activating factors"/>
    <property type="match status" value="1"/>
</dbReference>
<dbReference type="InterPro" id="IPR000157">
    <property type="entry name" value="TIR_dom"/>
</dbReference>
<dbReference type="InterPro" id="IPR009057">
    <property type="entry name" value="Homeodomain-like_sf"/>
</dbReference>
<evidence type="ECO:0000256" key="4">
    <source>
        <dbReference type="ARBA" id="ARBA00023015"/>
    </source>
</evidence>
<evidence type="ECO:0000313" key="13">
    <source>
        <dbReference type="RefSeq" id="XP_031372772.1"/>
    </source>
</evidence>
<dbReference type="InterPro" id="IPR035897">
    <property type="entry name" value="Toll_tir_struct_dom_sf"/>
</dbReference>
<evidence type="ECO:0000256" key="5">
    <source>
        <dbReference type="ARBA" id="ARBA00023125"/>
    </source>
</evidence>
<feature type="domain" description="Myb-like" evidence="9">
    <location>
        <begin position="906"/>
        <end position="959"/>
    </location>
</feature>
<dbReference type="GO" id="GO:0005634">
    <property type="term" value="C:nucleus"/>
    <property type="evidence" value="ECO:0007669"/>
    <property type="project" value="UniProtKB-SubCell"/>
</dbReference>
<keyword evidence="4" id="KW-0805">Transcription regulation</keyword>
<feature type="region of interest" description="Disordered" evidence="8">
    <location>
        <begin position="1164"/>
        <end position="1187"/>
    </location>
</feature>
<dbReference type="FunFam" id="1.10.10.60:FF:000015">
    <property type="entry name" value="Transcription factor RAX3"/>
    <property type="match status" value="2"/>
</dbReference>
<dbReference type="InterPro" id="IPR044974">
    <property type="entry name" value="Disease_R_plants"/>
</dbReference>
<dbReference type="Pfam" id="PF00931">
    <property type="entry name" value="NB-ARC"/>
    <property type="match status" value="1"/>
</dbReference>
<dbReference type="SUPFAM" id="SSF52058">
    <property type="entry name" value="L domain-like"/>
    <property type="match status" value="1"/>
</dbReference>
<dbReference type="Gene3D" id="1.10.10.60">
    <property type="entry name" value="Homeodomain-like"/>
    <property type="match status" value="3"/>
</dbReference>
<dbReference type="GO" id="GO:0043531">
    <property type="term" value="F:ADP binding"/>
    <property type="evidence" value="ECO:0007669"/>
    <property type="project" value="InterPro"/>
</dbReference>
<dbReference type="Pfam" id="PF01582">
    <property type="entry name" value="TIR"/>
    <property type="match status" value="1"/>
</dbReference>
<accession>A0A6P8BPX0</accession>
<dbReference type="InterPro" id="IPR001005">
    <property type="entry name" value="SANT/Myb"/>
</dbReference>
<evidence type="ECO:0000256" key="3">
    <source>
        <dbReference type="ARBA" id="ARBA00022737"/>
    </source>
</evidence>
<dbReference type="GO" id="GO:0006952">
    <property type="term" value="P:defense response"/>
    <property type="evidence" value="ECO:0007669"/>
    <property type="project" value="InterPro"/>
</dbReference>
<feature type="domain" description="Myb-like" evidence="9">
    <location>
        <begin position="966"/>
        <end position="1019"/>
    </location>
</feature>
<dbReference type="RefSeq" id="XP_031372772.1">
    <property type="nucleotide sequence ID" value="XM_031516912.1"/>
</dbReference>
<dbReference type="OrthoDB" id="1357022at2759"/>
<reference evidence="12" key="1">
    <citation type="journal article" date="2020" name="Plant Biotechnol. J.">
        <title>The pomegranate (Punica granatum L.) draft genome dissects genetic divergence between soft- and hard-seeded cultivars.</title>
        <authorList>
            <person name="Luo X."/>
            <person name="Li H."/>
            <person name="Wu Z."/>
            <person name="Yao W."/>
            <person name="Zhao P."/>
            <person name="Cao D."/>
            <person name="Yu H."/>
            <person name="Li K."/>
            <person name="Poudel K."/>
            <person name="Zhao D."/>
            <person name="Zhang F."/>
            <person name="Xia X."/>
            <person name="Chen L."/>
            <person name="Wang Q."/>
            <person name="Jing D."/>
            <person name="Cao S."/>
        </authorList>
    </citation>
    <scope>NUCLEOTIDE SEQUENCE [LARGE SCALE GENOMIC DNA]</scope>
    <source>
        <strain evidence="12">cv. Tunisia</strain>
    </source>
</reference>
<evidence type="ECO:0000259" key="11">
    <source>
        <dbReference type="PROSITE" id="PS51294"/>
    </source>
</evidence>
<dbReference type="Pfam" id="PF23282">
    <property type="entry name" value="WHD_ROQ1"/>
    <property type="match status" value="1"/>
</dbReference>
<dbReference type="SMART" id="SM00717">
    <property type="entry name" value="SANT"/>
    <property type="match status" value="3"/>
</dbReference>
<dbReference type="Proteomes" id="UP000515151">
    <property type="component" value="Chromosome 8"/>
</dbReference>
<keyword evidence="5" id="KW-0238">DNA-binding</keyword>
<dbReference type="InterPro" id="IPR058192">
    <property type="entry name" value="WHD_ROQ1-like"/>
</dbReference>
<dbReference type="InterPro" id="IPR027417">
    <property type="entry name" value="P-loop_NTPase"/>
</dbReference>
<protein>
    <submittedName>
        <fullName evidence="13">TMV resistance protein N-like isoform X1</fullName>
    </submittedName>
</protein>
<dbReference type="SUPFAM" id="SSF52200">
    <property type="entry name" value="Toll/Interleukin receptor TIR domain"/>
    <property type="match status" value="1"/>
</dbReference>
<keyword evidence="12" id="KW-1185">Reference proteome</keyword>
<gene>
    <name evidence="13" type="primary">LOC116187903</name>
</gene>
<reference evidence="13" key="2">
    <citation type="submission" date="2025-08" db="UniProtKB">
        <authorList>
            <consortium name="RefSeq"/>
        </authorList>
    </citation>
    <scope>IDENTIFICATION</scope>
    <source>
        <tissue evidence="13">Leaf</tissue>
    </source>
</reference>
<dbReference type="PROSITE" id="PS50090">
    <property type="entry name" value="MYB_LIKE"/>
    <property type="match status" value="3"/>
</dbReference>
<dbReference type="InterPro" id="IPR002182">
    <property type="entry name" value="NB-ARC"/>
</dbReference>
<evidence type="ECO:0000259" key="10">
    <source>
        <dbReference type="PROSITE" id="PS50104"/>
    </source>
</evidence>
<keyword evidence="6" id="KW-0804">Transcription</keyword>
<feature type="domain" description="HTH myb-type" evidence="11">
    <location>
        <begin position="1024"/>
        <end position="1074"/>
    </location>
</feature>
<dbReference type="GO" id="GO:0007165">
    <property type="term" value="P:signal transduction"/>
    <property type="evidence" value="ECO:0007669"/>
    <property type="project" value="InterPro"/>
</dbReference>
<evidence type="ECO:0000313" key="12">
    <source>
        <dbReference type="Proteomes" id="UP000515151"/>
    </source>
</evidence>
<dbReference type="Gene3D" id="3.40.50.10140">
    <property type="entry name" value="Toll/interleukin-1 receptor homology (TIR) domain"/>
    <property type="match status" value="1"/>
</dbReference>
<dbReference type="GO" id="GO:0003677">
    <property type="term" value="F:DNA binding"/>
    <property type="evidence" value="ECO:0007669"/>
    <property type="project" value="UniProtKB-KW"/>
</dbReference>
<dbReference type="PROSITE" id="PS50104">
    <property type="entry name" value="TIR"/>
    <property type="match status" value="1"/>
</dbReference>
<dbReference type="InterPro" id="IPR017930">
    <property type="entry name" value="Myb_dom"/>
</dbReference>
<feature type="domain" description="HTH myb-type" evidence="11">
    <location>
        <begin position="966"/>
        <end position="1023"/>
    </location>
</feature>
<organism evidence="12 13">
    <name type="scientific">Punica granatum</name>
    <name type="common">Pomegranate</name>
    <dbReference type="NCBI Taxonomy" id="22663"/>
    <lineage>
        <taxon>Eukaryota</taxon>
        <taxon>Viridiplantae</taxon>
        <taxon>Streptophyta</taxon>
        <taxon>Embryophyta</taxon>
        <taxon>Tracheophyta</taxon>
        <taxon>Spermatophyta</taxon>
        <taxon>Magnoliopsida</taxon>
        <taxon>eudicotyledons</taxon>
        <taxon>Gunneridae</taxon>
        <taxon>Pentapetalae</taxon>
        <taxon>rosids</taxon>
        <taxon>malvids</taxon>
        <taxon>Myrtales</taxon>
        <taxon>Lythraceae</taxon>
        <taxon>Punica</taxon>
    </lineage>
</organism>
<evidence type="ECO:0000256" key="8">
    <source>
        <dbReference type="SAM" id="MobiDB-lite"/>
    </source>
</evidence>
<dbReference type="PANTHER" id="PTHR11017">
    <property type="entry name" value="LEUCINE-RICH REPEAT-CONTAINING PROTEIN"/>
    <property type="match status" value="1"/>
</dbReference>
<dbReference type="PRINTS" id="PR00364">
    <property type="entry name" value="DISEASERSIST"/>
</dbReference>
<comment type="subcellular location">
    <subcellularLocation>
        <location evidence="1">Nucleus</location>
    </subcellularLocation>
</comment>
<evidence type="ECO:0000256" key="2">
    <source>
        <dbReference type="ARBA" id="ARBA00022614"/>
    </source>
</evidence>
<dbReference type="SUPFAM" id="SSF46689">
    <property type="entry name" value="Homeodomain-like"/>
    <property type="match status" value="2"/>
</dbReference>
<feature type="domain" description="HTH myb-type" evidence="11">
    <location>
        <begin position="906"/>
        <end position="963"/>
    </location>
</feature>
<evidence type="ECO:0000256" key="7">
    <source>
        <dbReference type="ARBA" id="ARBA00023242"/>
    </source>
</evidence>
<dbReference type="Gene3D" id="3.40.50.300">
    <property type="entry name" value="P-loop containing nucleotide triphosphate hydrolases"/>
    <property type="match status" value="1"/>
</dbReference>